<dbReference type="EMBL" id="ULHB01000242">
    <property type="protein sequence ID" value="SYW86187.1"/>
    <property type="molecule type" value="Genomic_DNA"/>
</dbReference>
<name>A0A8H8QSC7_9BASI</name>
<reference evidence="2" key="1">
    <citation type="submission" date="2018-08" db="EMBL/GenBank/DDBJ databases">
        <authorList>
            <person name="Guldener U."/>
        </authorList>
    </citation>
    <scope>NUCLEOTIDE SEQUENCE</scope>
    <source>
        <strain evidence="2">UB2</strain>
    </source>
</reference>
<gene>
    <name evidence="2" type="ORF">UBRO2_05907</name>
</gene>
<keyword evidence="3" id="KW-1185">Reference proteome</keyword>
<dbReference type="AlphaFoldDB" id="A0A8H8QSC7"/>
<protein>
    <recommendedName>
        <fullName evidence="4">Rab-GAP TBC domain-containing protein</fullName>
    </recommendedName>
</protein>
<proteinExistence type="predicted"/>
<dbReference type="SUPFAM" id="SSF47923">
    <property type="entry name" value="Ypt/Rab-GAP domain of gyp1p"/>
    <property type="match status" value="1"/>
</dbReference>
<accession>A0A8H8QSC7</accession>
<feature type="compositionally biased region" description="Polar residues" evidence="1">
    <location>
        <begin position="50"/>
        <end position="70"/>
    </location>
</feature>
<evidence type="ECO:0000313" key="2">
    <source>
        <dbReference type="EMBL" id="SYW86187.1"/>
    </source>
</evidence>
<feature type="compositionally biased region" description="Basic residues" evidence="1">
    <location>
        <begin position="92"/>
        <end position="102"/>
    </location>
</feature>
<organism evidence="2 3">
    <name type="scientific">Ustilago bromivora</name>
    <dbReference type="NCBI Taxonomy" id="307758"/>
    <lineage>
        <taxon>Eukaryota</taxon>
        <taxon>Fungi</taxon>
        <taxon>Dikarya</taxon>
        <taxon>Basidiomycota</taxon>
        <taxon>Ustilaginomycotina</taxon>
        <taxon>Ustilaginomycetes</taxon>
        <taxon>Ustilaginales</taxon>
        <taxon>Ustilaginaceae</taxon>
        <taxon>Ustilago</taxon>
    </lineage>
</organism>
<evidence type="ECO:0000256" key="1">
    <source>
        <dbReference type="SAM" id="MobiDB-lite"/>
    </source>
</evidence>
<dbReference type="Gene3D" id="1.10.10.750">
    <property type="entry name" value="Ypt/Rab-GAP domain of gyp1p, domain 1"/>
    <property type="match status" value="1"/>
</dbReference>
<evidence type="ECO:0008006" key="4">
    <source>
        <dbReference type="Google" id="ProtNLM"/>
    </source>
</evidence>
<sequence>MQYSKTDETSDVAQTLTRTSKLCRSHSDPGGGLIITGPSFINATAGHRGLSTSSAASHPTSVDMSFSNDAHSTEDGDEADGGSKGPNATGKPSRKRSVRSSRQRQQLLNCLSKQSVDIAQLRTLAWAGAEDELRLMVWQLLLGYLSASAPILPCSYRDRCFPAAALSHRYSSAVFSL</sequence>
<dbReference type="Proteomes" id="UP000658997">
    <property type="component" value="Unassembled WGS sequence"/>
</dbReference>
<feature type="region of interest" description="Disordered" evidence="1">
    <location>
        <begin position="49"/>
        <end position="104"/>
    </location>
</feature>
<comment type="caution">
    <text evidence="2">The sequence shown here is derived from an EMBL/GenBank/DDBJ whole genome shotgun (WGS) entry which is preliminary data.</text>
</comment>
<dbReference type="InterPro" id="IPR035969">
    <property type="entry name" value="Rab-GAP_TBC_sf"/>
</dbReference>
<evidence type="ECO:0000313" key="3">
    <source>
        <dbReference type="Proteomes" id="UP000658997"/>
    </source>
</evidence>